<dbReference type="PROSITE" id="PS00368">
    <property type="entry name" value="RIBORED_SMALL"/>
    <property type="match status" value="1"/>
</dbReference>
<evidence type="ECO:0000256" key="3">
    <source>
        <dbReference type="SAM" id="Phobius"/>
    </source>
</evidence>
<dbReference type="EMBL" id="CABD030060254">
    <property type="status" value="NOT_ANNOTATED_CDS"/>
    <property type="molecule type" value="Genomic_DNA"/>
</dbReference>
<reference evidence="4" key="4">
    <citation type="submission" date="2025-09" db="UniProtKB">
        <authorList>
            <consortium name="Ensembl"/>
        </authorList>
    </citation>
    <scope>IDENTIFICATION</scope>
</reference>
<dbReference type="EMBL" id="CABD030060256">
    <property type="status" value="NOT_ANNOTATED_CDS"/>
    <property type="molecule type" value="Genomic_DNA"/>
</dbReference>
<dbReference type="PANTHER" id="PTHR23409">
    <property type="entry name" value="RIBONUCLEOSIDE-DIPHOSPHATE REDUCTASE SMALL CHAIN"/>
    <property type="match status" value="1"/>
</dbReference>
<dbReference type="HOGENOM" id="CLU_035339_2_1_1"/>
<reference evidence="4" key="3">
    <citation type="submission" date="2025-08" db="UniProtKB">
        <authorList>
            <consortium name="Ensembl"/>
        </authorList>
    </citation>
    <scope>IDENTIFICATION</scope>
</reference>
<protein>
    <submittedName>
        <fullName evidence="4">Ribonucleotide reductase regulatory TP53 inducible subunit M2B</fullName>
    </submittedName>
</protein>
<dbReference type="GO" id="GO:0004748">
    <property type="term" value="F:ribonucleoside-diphosphate reductase activity, thioredoxin disulfide as acceptor"/>
    <property type="evidence" value="ECO:0000318"/>
    <property type="project" value="GO_Central"/>
</dbReference>
<dbReference type="GO" id="GO:0009263">
    <property type="term" value="P:deoxyribonucleotide biosynthetic process"/>
    <property type="evidence" value="ECO:0000318"/>
    <property type="project" value="GO_Central"/>
</dbReference>
<comment type="similarity">
    <text evidence="1">Belongs to the ribonucleoside diphosphate reductase small chain family.</text>
</comment>
<dbReference type="EMBL" id="CABD030060257">
    <property type="status" value="NOT_ANNOTATED_CDS"/>
    <property type="molecule type" value="Genomic_DNA"/>
</dbReference>
<dbReference type="Gene3D" id="1.10.620.20">
    <property type="entry name" value="Ribonucleotide Reductase, subunit A"/>
    <property type="match status" value="2"/>
</dbReference>
<sequence length="318" mass="36792">MGDPERPEAAGLDQDERSSSDTNENEIKSNEEPLLRKSSRRFVIFPIQYPDIWKMYKQAQASFWTAEEVDLSKDLPHWNKLKADEKYFISHILAFFAASDGIVNENLVERFSQEVQVPEARCFYGFQILIENVHSEMYSLLIDTYIRDPKKERVVAFAAVEGVFFSGSFAAIFWLKKRGLMPGLTFSNELISRDEGLHCDFACLMFQYLVNKPSEERVREIIVDAVKIEQEFLTEALPVGLIGMNCILMKQYIEFVADRLLVELGFSKVFQAENPFDFMENISLEGKTNFFEKRVSEYQRFAVMAETTDNVFTLDADF</sequence>
<dbReference type="Bgee" id="ENSGGOG00000003053">
    <property type="expression patterns" value="Expressed in adult mammalian kidney and 5 other cell types or tissues"/>
</dbReference>
<evidence type="ECO:0000313" key="5">
    <source>
        <dbReference type="Proteomes" id="UP000001519"/>
    </source>
</evidence>
<dbReference type="FunCoup" id="G3QKM4">
    <property type="interactions" value="2000"/>
</dbReference>
<reference evidence="4 5" key="2">
    <citation type="journal article" date="2012" name="Nature">
        <title>Insights into hominid evolution from the gorilla genome sequence.</title>
        <authorList>
            <person name="Scally A."/>
            <person name="Dutheil J.Y."/>
            <person name="Hillier L.W."/>
            <person name="Jordan G.E."/>
            <person name="Goodhead I."/>
            <person name="Herrero J."/>
            <person name="Hobolth A."/>
            <person name="Lappalainen T."/>
            <person name="Mailund T."/>
            <person name="Marques-Bonet T."/>
            <person name="McCarthy S."/>
            <person name="Montgomery S.H."/>
            <person name="Schwalie P.C."/>
            <person name="Tang Y.A."/>
            <person name="Ward M.C."/>
            <person name="Xue Y."/>
            <person name="Yngvadottir B."/>
            <person name="Alkan C."/>
            <person name="Andersen L.N."/>
            <person name="Ayub Q."/>
            <person name="Ball E.V."/>
            <person name="Beal K."/>
            <person name="Bradley B.J."/>
            <person name="Chen Y."/>
            <person name="Clee C.M."/>
            <person name="Fitzgerald S."/>
            <person name="Graves T.A."/>
            <person name="Gu Y."/>
            <person name="Heath P."/>
            <person name="Heger A."/>
            <person name="Karakoc E."/>
            <person name="Kolb-Kokocinski A."/>
            <person name="Laird G.K."/>
            <person name="Lunter G."/>
            <person name="Meader S."/>
            <person name="Mort M."/>
            <person name="Mullikin J.C."/>
            <person name="Munch K."/>
            <person name="O'Connor T.D."/>
            <person name="Phillips A.D."/>
            <person name="Prado-Martinez J."/>
            <person name="Rogers A.S."/>
            <person name="Sajjadian S."/>
            <person name="Schmidt D."/>
            <person name="Shaw K."/>
            <person name="Simpson J.T."/>
            <person name="Stenson P.D."/>
            <person name="Turner D.J."/>
            <person name="Vigilant L."/>
            <person name="Vilella A.J."/>
            <person name="Whitener W."/>
            <person name="Zhu B."/>
            <person name="Cooper D.N."/>
            <person name="de Jong P."/>
            <person name="Dermitzakis E.T."/>
            <person name="Eichler E.E."/>
            <person name="Flicek P."/>
            <person name="Goldman N."/>
            <person name="Mundy N.I."/>
            <person name="Ning Z."/>
            <person name="Odom D.T."/>
            <person name="Ponting C.P."/>
            <person name="Quail M.A."/>
            <person name="Ryder O.A."/>
            <person name="Searle S.M."/>
            <person name="Warren W.C."/>
            <person name="Wilson R.K."/>
            <person name="Schierup M.H."/>
            <person name="Rogers J."/>
            <person name="Tyler-Smith C."/>
            <person name="Durbin R."/>
        </authorList>
    </citation>
    <scope>NUCLEOTIDE SEQUENCE [LARGE SCALE GENOMIC DNA]</scope>
</reference>
<dbReference type="STRING" id="9593.ENSGGOP00000003002"/>
<dbReference type="EMBL" id="CABD030060255">
    <property type="status" value="NOT_ANNOTATED_CDS"/>
    <property type="molecule type" value="Genomic_DNA"/>
</dbReference>
<feature type="region of interest" description="Disordered" evidence="2">
    <location>
        <begin position="1"/>
        <end position="31"/>
    </location>
</feature>
<keyword evidence="3" id="KW-1133">Transmembrane helix</keyword>
<reference evidence="5" key="1">
    <citation type="submission" date="2011-05" db="EMBL/GenBank/DDBJ databases">
        <title>Insights into the evolution of the great apes provided by the gorilla genome.</title>
        <authorList>
            <person name="Scally A."/>
        </authorList>
    </citation>
    <scope>NUCLEOTIDE SEQUENCE [LARGE SCALE GENOMIC DNA]</scope>
</reference>
<gene>
    <name evidence="4" type="primary">RRM2B</name>
</gene>
<evidence type="ECO:0000256" key="2">
    <source>
        <dbReference type="SAM" id="MobiDB-lite"/>
    </source>
</evidence>
<keyword evidence="5" id="KW-1185">Reference proteome</keyword>
<dbReference type="GO" id="GO:0005829">
    <property type="term" value="C:cytosol"/>
    <property type="evidence" value="ECO:0000318"/>
    <property type="project" value="GO_Central"/>
</dbReference>
<dbReference type="InParanoid" id="G3QKM4"/>
<keyword evidence="3" id="KW-0472">Membrane</keyword>
<dbReference type="Proteomes" id="UP000001519">
    <property type="component" value="Chromosome 8"/>
</dbReference>
<dbReference type="Pfam" id="PF00268">
    <property type="entry name" value="Ribonuc_red_sm"/>
    <property type="match status" value="1"/>
</dbReference>
<dbReference type="InterPro" id="IPR033909">
    <property type="entry name" value="RNR_small"/>
</dbReference>
<dbReference type="Ensembl" id="ENSGGOT00000003069.3">
    <property type="protein sequence ID" value="ENSGGOP00000003002.2"/>
    <property type="gene ID" value="ENSGGOG00000003053.3"/>
</dbReference>
<dbReference type="AlphaFoldDB" id="G3QKM4"/>
<proteinExistence type="inferred from homology"/>
<dbReference type="OMA" id="LEPMFLG"/>
<dbReference type="PANTHER" id="PTHR23409:SF19">
    <property type="entry name" value="RIBONUCLEOSIDE-DIPHOSPHATE REDUCTASE SUBUNIT M2 B"/>
    <property type="match status" value="1"/>
</dbReference>
<dbReference type="CDD" id="cd01049">
    <property type="entry name" value="RNRR2"/>
    <property type="match status" value="1"/>
</dbReference>
<dbReference type="InterPro" id="IPR000358">
    <property type="entry name" value="RNR_small_fam"/>
</dbReference>
<keyword evidence="3" id="KW-0812">Transmembrane</keyword>
<dbReference type="InterPro" id="IPR030475">
    <property type="entry name" value="RNR_small_AS"/>
</dbReference>
<accession>G3QKM4</accession>
<dbReference type="InterPro" id="IPR009078">
    <property type="entry name" value="Ferritin-like_SF"/>
</dbReference>
<name>G3QKM4_GORGO</name>
<dbReference type="InterPro" id="IPR012348">
    <property type="entry name" value="RNR-like"/>
</dbReference>
<dbReference type="GeneTree" id="ENSGT00390000013305"/>
<dbReference type="EMBL" id="CABD030060253">
    <property type="status" value="NOT_ANNOTATED_CDS"/>
    <property type="molecule type" value="Genomic_DNA"/>
</dbReference>
<feature type="transmembrane region" description="Helical" evidence="3">
    <location>
        <begin position="154"/>
        <end position="175"/>
    </location>
</feature>
<evidence type="ECO:0000256" key="1">
    <source>
        <dbReference type="ARBA" id="ARBA00009303"/>
    </source>
</evidence>
<dbReference type="SUPFAM" id="SSF47240">
    <property type="entry name" value="Ferritin-like"/>
    <property type="match status" value="1"/>
</dbReference>
<evidence type="ECO:0000313" key="4">
    <source>
        <dbReference type="Ensembl" id="ENSGGOP00000003002.2"/>
    </source>
</evidence>
<organism evidence="4 5">
    <name type="scientific">Gorilla gorilla gorilla</name>
    <name type="common">Western lowland gorilla</name>
    <dbReference type="NCBI Taxonomy" id="9595"/>
    <lineage>
        <taxon>Eukaryota</taxon>
        <taxon>Metazoa</taxon>
        <taxon>Chordata</taxon>
        <taxon>Craniata</taxon>
        <taxon>Vertebrata</taxon>
        <taxon>Euteleostomi</taxon>
        <taxon>Mammalia</taxon>
        <taxon>Eutheria</taxon>
        <taxon>Euarchontoglires</taxon>
        <taxon>Primates</taxon>
        <taxon>Haplorrhini</taxon>
        <taxon>Catarrhini</taxon>
        <taxon>Hominidae</taxon>
        <taxon>Gorilla</taxon>
    </lineage>
</organism>